<dbReference type="PIRSF" id="PIRSF000722">
    <property type="entry name" value="Acetate_prop_kin"/>
    <property type="match status" value="1"/>
</dbReference>
<dbReference type="InterPro" id="IPR023865">
    <property type="entry name" value="Aliphatic_acid_kinase_CS"/>
</dbReference>
<reference evidence="8 9" key="1">
    <citation type="submission" date="2024-09" db="EMBL/GenBank/DDBJ databases">
        <authorList>
            <person name="Sun Q."/>
            <person name="Mori K."/>
        </authorList>
    </citation>
    <scope>NUCLEOTIDE SEQUENCE [LARGE SCALE GENOMIC DNA]</scope>
    <source>
        <strain evidence="8 9">CECT 8300</strain>
    </source>
</reference>
<keyword evidence="6" id="KW-0479">Metal-binding</keyword>
<dbReference type="InterPro" id="IPR043129">
    <property type="entry name" value="ATPase_NBD"/>
</dbReference>
<comment type="subcellular location">
    <subcellularLocation>
        <location evidence="6">Cytoplasm</location>
    </subcellularLocation>
</comment>
<feature type="binding site" evidence="6">
    <location>
        <position position="381"/>
    </location>
    <ligand>
        <name>Mg(2+)</name>
        <dbReference type="ChEBI" id="CHEBI:18420"/>
    </ligand>
</feature>
<dbReference type="Pfam" id="PF00871">
    <property type="entry name" value="Acetate_kinase"/>
    <property type="match status" value="1"/>
</dbReference>
<feature type="active site" description="Proton donor/acceptor" evidence="6">
    <location>
        <position position="147"/>
    </location>
</feature>
<comment type="subunit">
    <text evidence="6">Homodimer.</text>
</comment>
<dbReference type="PROSITE" id="PS01075">
    <property type="entry name" value="ACETATE_KINASE_1"/>
    <property type="match status" value="1"/>
</dbReference>
<evidence type="ECO:0000256" key="3">
    <source>
        <dbReference type="ARBA" id="ARBA00022741"/>
    </source>
</evidence>
<name>A0ABV5GZT7_9FLAO</name>
<keyword evidence="5 6" id="KW-0067">ATP-binding</keyword>
<comment type="cofactor">
    <cofactor evidence="6">
        <name>Mg(2+)</name>
        <dbReference type="ChEBI" id="CHEBI:18420"/>
    </cofactor>
    <cofactor evidence="6">
        <name>Mn(2+)</name>
        <dbReference type="ChEBI" id="CHEBI:29035"/>
    </cofactor>
    <text evidence="6">Mg(2+). Can also accept Mn(2+).</text>
</comment>
<evidence type="ECO:0000256" key="7">
    <source>
        <dbReference type="RuleBase" id="RU003835"/>
    </source>
</evidence>
<sequence length="395" mass="43804">MQVLVLNSGSSSIKFQLFSMPAETILCSGLIERIGMDDAKFIYKTEKDAIEHITAIYNHKQGLELLAHQLLDNETGIIKSASDIDIVGHRVVQGGARFKETTEITQWAKDNIKDLFSLAPLHNPANFEGIEVAEAIFPSAKQVAVFDTAFHQSIPEHAYRYAIPNNLLTEHKIRMYGFHGTSHKYVSEQAIHYLGKKESKIISIHLGNGCSITAIKNGKAVDHSMGLTPLDGLIMGTRSGDIDPSVIFHLASKLNYSLNEINTLLQKKSGMLGLTGFSDLREIEIEAAKGNRDCLLALQMNTYRIKKYIGSYAAILNGLDAIVFTAGIGENSELMRSMVCTDLDFLGIEIDSEKNKERSKHLRAINTDQSKVKILIIPTNEELEIAKQSVQLFEN</sequence>
<organism evidence="8 9">
    <name type="scientific">Algibacter miyuki</name>
    <dbReference type="NCBI Taxonomy" id="1306933"/>
    <lineage>
        <taxon>Bacteria</taxon>
        <taxon>Pseudomonadati</taxon>
        <taxon>Bacteroidota</taxon>
        <taxon>Flavobacteriia</taxon>
        <taxon>Flavobacteriales</taxon>
        <taxon>Flavobacteriaceae</taxon>
        <taxon>Algibacter</taxon>
    </lineage>
</organism>
<evidence type="ECO:0000313" key="9">
    <source>
        <dbReference type="Proteomes" id="UP001589590"/>
    </source>
</evidence>
<dbReference type="Gene3D" id="3.30.420.40">
    <property type="match status" value="2"/>
</dbReference>
<dbReference type="EMBL" id="JBHMFA010000005">
    <property type="protein sequence ID" value="MFB9105137.1"/>
    <property type="molecule type" value="Genomic_DNA"/>
</dbReference>
<evidence type="ECO:0000256" key="2">
    <source>
        <dbReference type="ARBA" id="ARBA00022679"/>
    </source>
</evidence>
<keyword evidence="3 6" id="KW-0547">Nucleotide-binding</keyword>
<evidence type="ECO:0000256" key="1">
    <source>
        <dbReference type="ARBA" id="ARBA00008748"/>
    </source>
</evidence>
<dbReference type="PANTHER" id="PTHR21060:SF15">
    <property type="entry name" value="ACETATE KINASE-RELATED"/>
    <property type="match status" value="1"/>
</dbReference>
<feature type="binding site" evidence="6">
    <location>
        <begin position="279"/>
        <end position="281"/>
    </location>
    <ligand>
        <name>ATP</name>
        <dbReference type="ChEBI" id="CHEBI:30616"/>
    </ligand>
</feature>
<dbReference type="RefSeq" id="WP_290272613.1">
    <property type="nucleotide sequence ID" value="NZ_JAUFQP010000013.1"/>
</dbReference>
<proteinExistence type="inferred from homology"/>
<feature type="binding site" evidence="6">
    <location>
        <begin position="327"/>
        <end position="331"/>
    </location>
    <ligand>
        <name>ATP</name>
        <dbReference type="ChEBI" id="CHEBI:30616"/>
    </ligand>
</feature>
<comment type="pathway">
    <text evidence="6">Metabolic intermediate biosynthesis; acetyl-CoA biosynthesis; acetyl-CoA from acetate: step 1/2.</text>
</comment>
<keyword evidence="6" id="KW-0963">Cytoplasm</keyword>
<accession>A0ABV5GZT7</accession>
<dbReference type="Proteomes" id="UP001589590">
    <property type="component" value="Unassembled WGS sequence"/>
</dbReference>
<dbReference type="PROSITE" id="PS01076">
    <property type="entry name" value="ACETATE_KINASE_2"/>
    <property type="match status" value="1"/>
</dbReference>
<dbReference type="SUPFAM" id="SSF53067">
    <property type="entry name" value="Actin-like ATPase domain"/>
    <property type="match status" value="2"/>
</dbReference>
<dbReference type="PRINTS" id="PR00471">
    <property type="entry name" value="ACETATEKNASE"/>
</dbReference>
<feature type="site" description="Transition state stabilizer" evidence="6">
    <location>
        <position position="179"/>
    </location>
</feature>
<dbReference type="HAMAP" id="MF_00020">
    <property type="entry name" value="Acetate_kinase"/>
    <property type="match status" value="1"/>
</dbReference>
<evidence type="ECO:0000313" key="8">
    <source>
        <dbReference type="EMBL" id="MFB9105137.1"/>
    </source>
</evidence>
<comment type="caution">
    <text evidence="8">The sequence shown here is derived from an EMBL/GenBank/DDBJ whole genome shotgun (WGS) entry which is preliminary data.</text>
</comment>
<feature type="binding site" evidence="6">
    <location>
        <position position="90"/>
    </location>
    <ligand>
        <name>substrate</name>
    </ligand>
</feature>
<protein>
    <recommendedName>
        <fullName evidence="6">Acetate kinase</fullName>
        <ecNumber evidence="6">2.7.2.1</ecNumber>
    </recommendedName>
    <alternativeName>
        <fullName evidence="6">Acetokinase</fullName>
    </alternativeName>
</protein>
<feature type="site" description="Transition state stabilizer" evidence="6">
    <location>
        <position position="238"/>
    </location>
</feature>
<dbReference type="InterPro" id="IPR000890">
    <property type="entry name" value="Aliphatic_acid_kin_short-chain"/>
</dbReference>
<comment type="function">
    <text evidence="6">Catalyzes the formation of acetyl phosphate from acetate and ATP. Can also catalyze the reverse reaction.</text>
</comment>
<comment type="similarity">
    <text evidence="1 6 7">Belongs to the acetokinase family.</text>
</comment>
<dbReference type="PANTHER" id="PTHR21060">
    <property type="entry name" value="ACETATE KINASE"/>
    <property type="match status" value="1"/>
</dbReference>
<keyword evidence="6" id="KW-0460">Magnesium</keyword>
<feature type="binding site" evidence="6">
    <location>
        <begin position="205"/>
        <end position="209"/>
    </location>
    <ligand>
        <name>ATP</name>
        <dbReference type="ChEBI" id="CHEBI:30616"/>
    </ligand>
</feature>
<comment type="catalytic activity">
    <reaction evidence="6">
        <text>acetate + ATP = acetyl phosphate + ADP</text>
        <dbReference type="Rhea" id="RHEA:11352"/>
        <dbReference type="ChEBI" id="CHEBI:22191"/>
        <dbReference type="ChEBI" id="CHEBI:30089"/>
        <dbReference type="ChEBI" id="CHEBI:30616"/>
        <dbReference type="ChEBI" id="CHEBI:456216"/>
        <dbReference type="EC" id="2.7.2.1"/>
    </reaction>
</comment>
<evidence type="ECO:0000256" key="6">
    <source>
        <dbReference type="HAMAP-Rule" id="MF_00020"/>
    </source>
</evidence>
<dbReference type="NCBIfam" id="TIGR00016">
    <property type="entry name" value="ackA"/>
    <property type="match status" value="1"/>
</dbReference>
<feature type="binding site" evidence="6">
    <location>
        <position position="7"/>
    </location>
    <ligand>
        <name>Mg(2+)</name>
        <dbReference type="ChEBI" id="CHEBI:18420"/>
    </ligand>
</feature>
<keyword evidence="2 6" id="KW-0808">Transferase</keyword>
<feature type="binding site" evidence="6">
    <location>
        <position position="14"/>
    </location>
    <ligand>
        <name>ATP</name>
        <dbReference type="ChEBI" id="CHEBI:30616"/>
    </ligand>
</feature>
<dbReference type="EC" id="2.7.2.1" evidence="6"/>
<gene>
    <name evidence="6" type="primary">ackA</name>
    <name evidence="8" type="ORF">ACFFU1_09515</name>
</gene>
<dbReference type="CDD" id="cd24010">
    <property type="entry name" value="ASKHA_NBD_AcK_PK"/>
    <property type="match status" value="1"/>
</dbReference>
<dbReference type="InterPro" id="IPR004372">
    <property type="entry name" value="Ac/propionate_kinase"/>
</dbReference>
<keyword evidence="9" id="KW-1185">Reference proteome</keyword>
<evidence type="ECO:0000256" key="5">
    <source>
        <dbReference type="ARBA" id="ARBA00022840"/>
    </source>
</evidence>
<evidence type="ECO:0000256" key="4">
    <source>
        <dbReference type="ARBA" id="ARBA00022777"/>
    </source>
</evidence>
<keyword evidence="4 6" id="KW-0418">Kinase</keyword>
<dbReference type="GO" id="GO:0016301">
    <property type="term" value="F:kinase activity"/>
    <property type="evidence" value="ECO:0007669"/>
    <property type="project" value="UniProtKB-KW"/>
</dbReference>